<reference evidence="1" key="1">
    <citation type="submission" date="2018-05" db="EMBL/GenBank/DDBJ databases">
        <title>Draft genome of Mucuna pruriens seed.</title>
        <authorList>
            <person name="Nnadi N.E."/>
            <person name="Vos R."/>
            <person name="Hasami M.H."/>
            <person name="Devisetty U.K."/>
            <person name="Aguiy J.C."/>
        </authorList>
    </citation>
    <scope>NUCLEOTIDE SEQUENCE [LARGE SCALE GENOMIC DNA]</scope>
    <source>
        <strain evidence="1">JCA_2017</strain>
    </source>
</reference>
<evidence type="ECO:0000313" key="2">
    <source>
        <dbReference type="Proteomes" id="UP000257109"/>
    </source>
</evidence>
<name>A0A371EXR9_MUCPR</name>
<dbReference type="AlphaFoldDB" id="A0A371EXR9"/>
<dbReference type="Proteomes" id="UP000257109">
    <property type="component" value="Unassembled WGS sequence"/>
</dbReference>
<dbReference type="EMBL" id="QJKJ01011561">
    <property type="protein sequence ID" value="RDX70828.1"/>
    <property type="molecule type" value="Genomic_DNA"/>
</dbReference>
<comment type="caution">
    <text evidence="1">The sequence shown here is derived from an EMBL/GenBank/DDBJ whole genome shotgun (WGS) entry which is preliminary data.</text>
</comment>
<sequence>MEKHIKTKEDLANHLEVERQLTTPQAKTNSVQRQANLVYPFEGKVSLNIVGGVHTHLLEFPLPTGKQLGSN</sequence>
<evidence type="ECO:0000313" key="1">
    <source>
        <dbReference type="EMBL" id="RDX70828.1"/>
    </source>
</evidence>
<feature type="non-terminal residue" evidence="1">
    <location>
        <position position="1"/>
    </location>
</feature>
<proteinExistence type="predicted"/>
<protein>
    <submittedName>
        <fullName evidence="1">Uncharacterized protein</fullName>
    </submittedName>
</protein>
<organism evidence="1 2">
    <name type="scientific">Mucuna pruriens</name>
    <name type="common">Velvet bean</name>
    <name type="synonym">Dolichos pruriens</name>
    <dbReference type="NCBI Taxonomy" id="157652"/>
    <lineage>
        <taxon>Eukaryota</taxon>
        <taxon>Viridiplantae</taxon>
        <taxon>Streptophyta</taxon>
        <taxon>Embryophyta</taxon>
        <taxon>Tracheophyta</taxon>
        <taxon>Spermatophyta</taxon>
        <taxon>Magnoliopsida</taxon>
        <taxon>eudicotyledons</taxon>
        <taxon>Gunneridae</taxon>
        <taxon>Pentapetalae</taxon>
        <taxon>rosids</taxon>
        <taxon>fabids</taxon>
        <taxon>Fabales</taxon>
        <taxon>Fabaceae</taxon>
        <taxon>Papilionoideae</taxon>
        <taxon>50 kb inversion clade</taxon>
        <taxon>NPAAA clade</taxon>
        <taxon>indigoferoid/millettioid clade</taxon>
        <taxon>Phaseoleae</taxon>
        <taxon>Mucuna</taxon>
    </lineage>
</organism>
<gene>
    <name evidence="1" type="ORF">CR513_49896</name>
</gene>
<accession>A0A371EXR9</accession>
<keyword evidence="2" id="KW-1185">Reference proteome</keyword>